<reference evidence="7" key="2">
    <citation type="submission" date="2023-06" db="EMBL/GenBank/DDBJ databases">
        <title>Itaconate inhibition of nontuberculous mycobacteria.</title>
        <authorList>
            <person name="Breen P."/>
            <person name="Zimbric M."/>
            <person name="Caverly L."/>
        </authorList>
    </citation>
    <scope>NUCLEOTIDE SEQUENCE</scope>
    <source>
        <strain evidence="7">FLAC1071</strain>
    </source>
</reference>
<evidence type="ECO:0000256" key="3">
    <source>
        <dbReference type="ARBA" id="ARBA00023163"/>
    </source>
</evidence>
<dbReference type="InterPro" id="IPR001647">
    <property type="entry name" value="HTH_TetR"/>
</dbReference>
<dbReference type="GO" id="GO:0000976">
    <property type="term" value="F:transcription cis-regulatory region binding"/>
    <property type="evidence" value="ECO:0007669"/>
    <property type="project" value="TreeGrafter"/>
</dbReference>
<dbReference type="InterPro" id="IPR009057">
    <property type="entry name" value="Homeodomain-like_sf"/>
</dbReference>
<dbReference type="PRINTS" id="PR00455">
    <property type="entry name" value="HTHTETR"/>
</dbReference>
<dbReference type="SUPFAM" id="SSF46689">
    <property type="entry name" value="Homeodomain-like"/>
    <property type="match status" value="1"/>
</dbReference>
<accession>A0A7U5MFI0</accession>
<evidence type="ECO:0000256" key="4">
    <source>
        <dbReference type="PROSITE-ProRule" id="PRU00335"/>
    </source>
</evidence>
<gene>
    <name evidence="6" type="ORF">MYCOZU2_00099</name>
    <name evidence="7" type="ORF">QRB35_00425</name>
</gene>
<dbReference type="InterPro" id="IPR050109">
    <property type="entry name" value="HTH-type_TetR-like_transc_reg"/>
</dbReference>
<reference evidence="6 8" key="1">
    <citation type="journal article" date="2017" name="Lancet Infect. Dis.">
        <title>Global outbreak of severe Mycobacterium chimaera disease after cardiac surgery: a molecular epidemiological study.</title>
        <authorList>
            <person name="van Ingen J."/>
            <person name="Kohl T."/>
            <person name="Kranzer K."/>
            <person name="Hasse B."/>
            <person name="Keller P."/>
            <person name="Szafranska A."/>
            <person name="Hillemann D."/>
            <person name="Chand M."/>
            <person name="Schreiber P."/>
            <person name="Sommerstein R."/>
            <person name="Berger C."/>
            <person name="Genoni M."/>
            <person name="Ruegg C."/>
            <person name="Troillet N."/>
            <person name="Widmer A.F."/>
            <person name="Becker S.L."/>
            <person name="Herrmann M."/>
            <person name="Eckmanns T."/>
            <person name="Haller S."/>
            <person name="Hoeller C."/>
            <person name="Debast S.B."/>
            <person name="Wolfhagen M.J."/>
            <person name="Hopman J."/>
            <person name="Kluytmans J."/>
            <person name="Langelaar M."/>
            <person name="Notermans D.W."/>
            <person name="ten Oever J."/>
            <person name="van den Barselaar P."/>
            <person name="Vonk A.B.A."/>
            <person name="Vos M.C."/>
            <person name="Ahmed N."/>
            <person name="Brown T."/>
            <person name="Crook D."/>
            <person name="Lamagni T."/>
            <person name="Phin N."/>
            <person name="Smith E.G."/>
            <person name="Zambon M."/>
            <person name="Serr A."/>
            <person name="Goetting T."/>
            <person name="Ebner W."/>
            <person name="Thuermer A."/>
            <person name="Utpatel C."/>
            <person name="Sproer C."/>
            <person name="Bunk B."/>
            <person name="Nubel U."/>
            <person name="Bloemberg G."/>
            <person name="Bottger E."/>
            <person name="Niemann S."/>
            <person name="Wagner D."/>
            <person name="Sax H."/>
        </authorList>
    </citation>
    <scope>NUCLEOTIDE SEQUENCE [LARGE SCALE GENOMIC DNA]</scope>
    <source>
        <strain evidence="6 8">ZUERICH-2</strain>
    </source>
</reference>
<evidence type="ECO:0000313" key="9">
    <source>
        <dbReference type="Proteomes" id="UP001529272"/>
    </source>
</evidence>
<dbReference type="PANTHER" id="PTHR30055:SF234">
    <property type="entry name" value="HTH-TYPE TRANSCRIPTIONAL REGULATOR BETI"/>
    <property type="match status" value="1"/>
</dbReference>
<evidence type="ECO:0000256" key="2">
    <source>
        <dbReference type="ARBA" id="ARBA00023125"/>
    </source>
</evidence>
<dbReference type="Gene3D" id="1.10.357.10">
    <property type="entry name" value="Tetracycline Repressor, domain 2"/>
    <property type="match status" value="1"/>
</dbReference>
<dbReference type="EMBL" id="JASZZX010000001">
    <property type="protein sequence ID" value="MDM3924490.1"/>
    <property type="molecule type" value="Genomic_DNA"/>
</dbReference>
<dbReference type="Proteomes" id="UP001529272">
    <property type="component" value="Unassembled WGS sequence"/>
</dbReference>
<proteinExistence type="predicted"/>
<keyword evidence="3" id="KW-0804">Transcription</keyword>
<protein>
    <submittedName>
        <fullName evidence="6">TetR family transcriptional regulator</fullName>
    </submittedName>
    <submittedName>
        <fullName evidence="7">TetR/AcrR family transcriptional regulator</fullName>
    </submittedName>
</protein>
<keyword evidence="2 4" id="KW-0238">DNA-binding</keyword>
<feature type="domain" description="HTH tetR-type" evidence="5">
    <location>
        <begin position="10"/>
        <end position="70"/>
    </location>
</feature>
<evidence type="ECO:0000256" key="1">
    <source>
        <dbReference type="ARBA" id="ARBA00023015"/>
    </source>
</evidence>
<reference evidence="7" key="3">
    <citation type="submission" date="2023-06" db="EMBL/GenBank/DDBJ databases">
        <authorList>
            <person name="Spilker T."/>
        </authorList>
    </citation>
    <scope>NUCLEOTIDE SEQUENCE</scope>
    <source>
        <strain evidence="7">FLAC1071</strain>
    </source>
</reference>
<evidence type="ECO:0000313" key="7">
    <source>
        <dbReference type="EMBL" id="MDM3924490.1"/>
    </source>
</evidence>
<evidence type="ECO:0000259" key="5">
    <source>
        <dbReference type="PROSITE" id="PS50977"/>
    </source>
</evidence>
<keyword evidence="1" id="KW-0805">Transcription regulation</keyword>
<dbReference type="PANTHER" id="PTHR30055">
    <property type="entry name" value="HTH-TYPE TRANSCRIPTIONAL REGULATOR RUTR"/>
    <property type="match status" value="1"/>
</dbReference>
<feature type="DNA-binding region" description="H-T-H motif" evidence="4">
    <location>
        <begin position="33"/>
        <end position="52"/>
    </location>
</feature>
<dbReference type="Proteomes" id="UP000198286">
    <property type="component" value="Chromosome"/>
</dbReference>
<name>A0A7U5MFI0_MYCIT</name>
<sequence>MASRSGARQSAKLQGILAATEALMLDQGYGAVTFRSVANAAGVAAGLVQYYFPSLDDLFVAVLRSATDRLIADLQRASESDQPLRGAWAYANNAAGTALLMEFMALANHRSAVRAVIGEGGERVRQALLTTIRSRWAAYGLDENALPPAAVLFLLSCIPRMIYLEESLGTVTGHAEATALVERFLDQVEPPTA</sequence>
<dbReference type="Pfam" id="PF00440">
    <property type="entry name" value="TetR_N"/>
    <property type="match status" value="1"/>
</dbReference>
<dbReference type="EMBL" id="CP015267">
    <property type="protein sequence ID" value="ASL12571.1"/>
    <property type="molecule type" value="Genomic_DNA"/>
</dbReference>
<dbReference type="PROSITE" id="PS50977">
    <property type="entry name" value="HTH_TETR_2"/>
    <property type="match status" value="1"/>
</dbReference>
<dbReference type="AlphaFoldDB" id="A0A7U5MFI0"/>
<evidence type="ECO:0000313" key="6">
    <source>
        <dbReference type="EMBL" id="ASL12571.1"/>
    </source>
</evidence>
<keyword evidence="9" id="KW-1185">Reference proteome</keyword>
<organism evidence="6 8">
    <name type="scientific">Mycobacterium intracellulare subsp. chimaera</name>
    <dbReference type="NCBI Taxonomy" id="222805"/>
    <lineage>
        <taxon>Bacteria</taxon>
        <taxon>Bacillati</taxon>
        <taxon>Actinomycetota</taxon>
        <taxon>Actinomycetes</taxon>
        <taxon>Mycobacteriales</taxon>
        <taxon>Mycobacteriaceae</taxon>
        <taxon>Mycobacterium</taxon>
        <taxon>Mycobacterium avium complex (MAC)</taxon>
    </lineage>
</organism>
<dbReference type="GO" id="GO:0003700">
    <property type="term" value="F:DNA-binding transcription factor activity"/>
    <property type="evidence" value="ECO:0007669"/>
    <property type="project" value="TreeGrafter"/>
</dbReference>
<dbReference type="RefSeq" id="WP_008262742.1">
    <property type="nucleotide sequence ID" value="NZ_CAAHFK010000024.1"/>
</dbReference>
<evidence type="ECO:0000313" key="8">
    <source>
        <dbReference type="Proteomes" id="UP000198286"/>
    </source>
</evidence>